<dbReference type="InterPro" id="IPR000212">
    <property type="entry name" value="DNA_helicase_UvrD/REP"/>
</dbReference>
<protein>
    <recommendedName>
        <fullName evidence="5">DNA 3'-5' helicase II</fullName>
    </recommendedName>
</protein>
<evidence type="ECO:0000256" key="6">
    <source>
        <dbReference type="PROSITE-ProRule" id="PRU00560"/>
    </source>
</evidence>
<evidence type="ECO:0000256" key="2">
    <source>
        <dbReference type="ARBA" id="ARBA00022801"/>
    </source>
</evidence>
<name>A0A178IGK2_9BACT</name>
<sequence length="908" mass="103411">MSINPKPKLLFHNQGAFLKSLKDMRRSGGPKQQAGDQVSQIIGDFTLNGATLAKLTNHGESRIPHCVKYDLRGSCRLVTVQNDGCIWFLFVGDHDDVDRWIDAHPGLTVAADKKKKIHQPIVSAPGTTQLPSQGLIASTDDRPLLNRIPFPELEQLLPQAKLRRDLRDVREETDDDTIQEIVECIGDYGVQSLVIDLFTHLRKGEVDAALTRIDLHFGRGVDVVAEPTNLDAALATGENSELVTDLTSLSQAERERLLSDDFEPWLLWLHPDQKRVVEADFDLPAVLKGVSGSGKTVILIHRARRLARKYPNETIGVLTLNRSLARLLQNLINKLCVDGEQTRIKVEAFYDYFKSVLQHLGSEAYLKEYLHDVVQSEPIARTLERALEMHQSLANDFSPQSGETLDDTWNEYWQIDEDEFRRTRDAVVEAIKRRGEYDVKAYLRDEFTLIRSAFPRAKRNRPGTGESYYEYKREGRAIELIEGVRRNVLRMLMRYEEYMLAGAMMDELALSQAIIPARVLLRELPESLSRRCLLIDEFQDFSTLELSLLKQIPTETENDLFLAGDTVQKVMVKDFNLGAALLDRNYVRTRTITKNYRNSRQILQAAHELVKHYGAIAAKHEQSIEVLDPELAVRETAPPIAIKATEPVDVAWKMAHEWVAAGARESWSVCIVSANPLTLPPSRILELRPEGIQAECLSGDYFLHRDRMVVGTLSEVKGFEFSLIIIVECDRMLLPDRSIPEEEQWRDALRLYVAMTRGRDQVALIYKNEPSAFLDKMKEQLVWREDAFNYTGPRMFAGAATPSHHTLKPTPVVVPKVVLPSAPWPEGLSPNAKLCLLRYFEQRIYVPKKEHEPSPAHMRQCYGRWLTPKNVDGIAVSRLFGEGSFRRDVAEEIHRELGRHGFKLVWDR</sequence>
<keyword evidence="1 6" id="KW-0547">Nucleotide-binding</keyword>
<keyword evidence="2 6" id="KW-0378">Hydrolase</keyword>
<dbReference type="Pfam" id="PF00580">
    <property type="entry name" value="UvrD-helicase"/>
    <property type="match status" value="1"/>
</dbReference>
<organism evidence="8 9">
    <name type="scientific">Termitidicoccus mucosus</name>
    <dbReference type="NCBI Taxonomy" id="1184151"/>
    <lineage>
        <taxon>Bacteria</taxon>
        <taxon>Pseudomonadati</taxon>
        <taxon>Verrucomicrobiota</taxon>
        <taxon>Opitutia</taxon>
        <taxon>Opitutales</taxon>
        <taxon>Opitutaceae</taxon>
        <taxon>Termitidicoccus</taxon>
    </lineage>
</organism>
<accession>A0A178IGK2</accession>
<dbReference type="GO" id="GO:0043138">
    <property type="term" value="F:3'-5' DNA helicase activity"/>
    <property type="evidence" value="ECO:0007669"/>
    <property type="project" value="TreeGrafter"/>
</dbReference>
<keyword evidence="4 6" id="KW-0067">ATP-binding</keyword>
<evidence type="ECO:0000256" key="5">
    <source>
        <dbReference type="ARBA" id="ARBA00034923"/>
    </source>
</evidence>
<dbReference type="InterPro" id="IPR027417">
    <property type="entry name" value="P-loop_NTPase"/>
</dbReference>
<dbReference type="PROSITE" id="PS51198">
    <property type="entry name" value="UVRD_HELICASE_ATP_BIND"/>
    <property type="match status" value="1"/>
</dbReference>
<evidence type="ECO:0000256" key="3">
    <source>
        <dbReference type="ARBA" id="ARBA00022806"/>
    </source>
</evidence>
<dbReference type="InterPro" id="IPR014016">
    <property type="entry name" value="UvrD-like_ATP-bd"/>
</dbReference>
<dbReference type="EMBL" id="LRRQ01000125">
    <property type="protein sequence ID" value="OAM88731.1"/>
    <property type="molecule type" value="Genomic_DNA"/>
</dbReference>
<reference evidence="8 9" key="1">
    <citation type="submission" date="2016-01" db="EMBL/GenBank/DDBJ databases">
        <title>High potential of lignocellulose degradation of a new Verrucomicrobia species.</title>
        <authorList>
            <person name="Wang Y."/>
            <person name="Shi Y."/>
            <person name="Qiu Z."/>
            <person name="Liu S."/>
            <person name="Yang H."/>
        </authorList>
    </citation>
    <scope>NUCLEOTIDE SEQUENCE [LARGE SCALE GENOMIC DNA]</scope>
    <source>
        <strain evidence="8 9">TSB47</strain>
    </source>
</reference>
<keyword evidence="9" id="KW-1185">Reference proteome</keyword>
<dbReference type="RefSeq" id="WP_068771310.1">
    <property type="nucleotide sequence ID" value="NZ_CP109796.1"/>
</dbReference>
<dbReference type="PANTHER" id="PTHR11070">
    <property type="entry name" value="UVRD / RECB / PCRA DNA HELICASE FAMILY MEMBER"/>
    <property type="match status" value="1"/>
</dbReference>
<dbReference type="GO" id="GO:0005524">
    <property type="term" value="F:ATP binding"/>
    <property type="evidence" value="ECO:0007669"/>
    <property type="project" value="UniProtKB-UniRule"/>
</dbReference>
<evidence type="ECO:0000313" key="8">
    <source>
        <dbReference type="EMBL" id="OAM88731.1"/>
    </source>
</evidence>
<evidence type="ECO:0000259" key="7">
    <source>
        <dbReference type="PROSITE" id="PS51198"/>
    </source>
</evidence>
<dbReference type="AlphaFoldDB" id="A0A178IGK2"/>
<dbReference type="PANTHER" id="PTHR11070:SF2">
    <property type="entry name" value="ATP-DEPENDENT DNA HELICASE SRS2"/>
    <property type="match status" value="1"/>
</dbReference>
<evidence type="ECO:0000313" key="9">
    <source>
        <dbReference type="Proteomes" id="UP000078486"/>
    </source>
</evidence>
<dbReference type="Gene3D" id="3.40.50.300">
    <property type="entry name" value="P-loop containing nucleotide triphosphate hydrolases"/>
    <property type="match status" value="2"/>
</dbReference>
<dbReference type="GO" id="GO:0016787">
    <property type="term" value="F:hydrolase activity"/>
    <property type="evidence" value="ECO:0007669"/>
    <property type="project" value="UniProtKB-UniRule"/>
</dbReference>
<keyword evidence="3 6" id="KW-0347">Helicase</keyword>
<dbReference type="GO" id="GO:0003677">
    <property type="term" value="F:DNA binding"/>
    <property type="evidence" value="ECO:0007669"/>
    <property type="project" value="InterPro"/>
</dbReference>
<dbReference type="GO" id="GO:0000725">
    <property type="term" value="P:recombinational repair"/>
    <property type="evidence" value="ECO:0007669"/>
    <property type="project" value="TreeGrafter"/>
</dbReference>
<evidence type="ECO:0000256" key="1">
    <source>
        <dbReference type="ARBA" id="ARBA00022741"/>
    </source>
</evidence>
<dbReference type="GO" id="GO:0005829">
    <property type="term" value="C:cytosol"/>
    <property type="evidence" value="ECO:0007669"/>
    <property type="project" value="TreeGrafter"/>
</dbReference>
<proteinExistence type="predicted"/>
<feature type="binding site" evidence="6">
    <location>
        <begin position="289"/>
        <end position="296"/>
    </location>
    <ligand>
        <name>ATP</name>
        <dbReference type="ChEBI" id="CHEBI:30616"/>
    </ligand>
</feature>
<evidence type="ECO:0000256" key="4">
    <source>
        <dbReference type="ARBA" id="ARBA00022840"/>
    </source>
</evidence>
<dbReference type="SUPFAM" id="SSF52540">
    <property type="entry name" value="P-loop containing nucleoside triphosphate hydrolases"/>
    <property type="match status" value="1"/>
</dbReference>
<feature type="domain" description="UvrD-like helicase ATP-binding" evidence="7">
    <location>
        <begin position="268"/>
        <end position="602"/>
    </location>
</feature>
<dbReference type="STRING" id="1184151.AW736_16025"/>
<dbReference type="Proteomes" id="UP000078486">
    <property type="component" value="Unassembled WGS sequence"/>
</dbReference>
<gene>
    <name evidence="8" type="ORF">AW736_16025</name>
</gene>
<comment type="caution">
    <text evidence="8">The sequence shown here is derived from an EMBL/GenBank/DDBJ whole genome shotgun (WGS) entry which is preliminary data.</text>
</comment>